<dbReference type="InterPro" id="IPR003593">
    <property type="entry name" value="AAA+_ATPase"/>
</dbReference>
<keyword evidence="11" id="KW-0067">ATP-binding</keyword>
<comment type="subcellular location">
    <subcellularLocation>
        <location evidence="3">Membrane</location>
    </subcellularLocation>
    <subcellularLocation>
        <location evidence="2">Mitochondrion</location>
    </subcellularLocation>
</comment>
<evidence type="ECO:0000256" key="1">
    <source>
        <dbReference type="ARBA" id="ARBA00001947"/>
    </source>
</evidence>
<dbReference type="NCBIfam" id="TIGR01241">
    <property type="entry name" value="FtsH_fam"/>
    <property type="match status" value="1"/>
</dbReference>
<evidence type="ECO:0000256" key="16">
    <source>
        <dbReference type="SAM" id="Phobius"/>
    </source>
</evidence>
<dbReference type="InterPro" id="IPR041569">
    <property type="entry name" value="AAA_lid_3"/>
</dbReference>
<dbReference type="Gene3D" id="1.20.58.760">
    <property type="entry name" value="Peptidase M41"/>
    <property type="match status" value="1"/>
</dbReference>
<evidence type="ECO:0000256" key="4">
    <source>
        <dbReference type="ARBA" id="ARBA00010044"/>
    </source>
</evidence>
<keyword evidence="12" id="KW-0482">Metalloprotease</keyword>
<evidence type="ECO:0000256" key="5">
    <source>
        <dbReference type="ARBA" id="ARBA00010550"/>
    </source>
</evidence>
<feature type="domain" description="AAA+ ATPase" evidence="17">
    <location>
        <begin position="453"/>
        <end position="589"/>
    </location>
</feature>
<sequence>MTVSLLGTLDQPILSHMQADASHHDPCQTNDSHLRLVRLTAGTERRVRRGSANVSESSGTGECERKGTIKQCARSPHPSLPSNIPDFCDICTAPNLHDSGTTGLNSADDGDDAACGHCCGPAAVPAILPASHACTAPWFAAVRVVLRRLFVPVRELAAAGEARAGGERRAMGSEAPGGVFKGTVLGKHRGGEPSTSVRVLLATNAISLSRSRFGSGLRISIRHIITYIPIYIIHQELMRAKNPQGVISRFERGKYTHDEECWQHYVAALAQVGHAEKILPRILQRLEQGGANGWGSGGTGGAAAGETGAKPVITSNMLQAVVGGPGKTVVVDEAALAGNVGNKGNPIYVVVEEGGLAFSMPLRRSRGYLFWRALRWVGITFTYAFCILTFLSLALENSGLLKTTANQTEYEPSSQQVVKFTDVQGVDEAKQELEEIVEFLKNPQRFTGLGGKLPKGVLLTGPPGTGKTLLARAVAGEAGVPFFFMSGSEFDEMYVGVGARRVRELFAAARRKAPSIVFIDELDAIGSKRNPKDQTYMKQTLNQLLVDLDGFSQTEGVIFIAATNFPELLDKALVRPGRFDRHVAVPLPDVRGRMQIIQHHMKNVQIAKDVEVSILARGTPGFSGADLANLVNQAAIQASRVGSREVNMKHMEYAKDKILMGAERRSAVITDESKRVTAYHEGGHALVAHFTPGAMPLHKATIMPRGSALGMTVQLPDMDKDSFTRKEYLAQLDVCMGGRVAEEMIFGEDNVTSGAHNDIMKATDVAKRMVTLYGMNDKVGPVSYQDDEMIQLSMQTKLVIEGEVKGLIQAAEDRAKHILKTHKEELHRLAKALIEYETLNQEEMKDVIAGRPIRR</sequence>
<dbReference type="PANTHER" id="PTHR23076">
    <property type="entry name" value="METALLOPROTEASE M41 FTSH"/>
    <property type="match status" value="1"/>
</dbReference>
<dbReference type="FunFam" id="1.10.8.60:FF:000001">
    <property type="entry name" value="ATP-dependent zinc metalloprotease FtsH"/>
    <property type="match status" value="1"/>
</dbReference>
<evidence type="ECO:0000256" key="14">
    <source>
        <dbReference type="ARBA" id="ARBA00023136"/>
    </source>
</evidence>
<comment type="similarity">
    <text evidence="5">In the N-terminal section; belongs to the AAA ATPase family.</text>
</comment>
<evidence type="ECO:0000256" key="10">
    <source>
        <dbReference type="ARBA" id="ARBA00022833"/>
    </source>
</evidence>
<keyword evidence="6" id="KW-0645">Protease</keyword>
<feature type="transmembrane region" description="Helical" evidence="16">
    <location>
        <begin position="373"/>
        <end position="395"/>
    </location>
</feature>
<evidence type="ECO:0000256" key="13">
    <source>
        <dbReference type="ARBA" id="ARBA00023128"/>
    </source>
</evidence>
<dbReference type="SUPFAM" id="SSF52540">
    <property type="entry name" value="P-loop containing nucleoside triphosphate hydrolases"/>
    <property type="match status" value="1"/>
</dbReference>
<dbReference type="GO" id="GO:0004222">
    <property type="term" value="F:metalloendopeptidase activity"/>
    <property type="evidence" value="ECO:0007669"/>
    <property type="project" value="InterPro"/>
</dbReference>
<dbReference type="GO" id="GO:0004176">
    <property type="term" value="F:ATP-dependent peptidase activity"/>
    <property type="evidence" value="ECO:0007669"/>
    <property type="project" value="InterPro"/>
</dbReference>
<dbReference type="Pfam" id="PF00004">
    <property type="entry name" value="AAA"/>
    <property type="match status" value="1"/>
</dbReference>
<evidence type="ECO:0000256" key="15">
    <source>
        <dbReference type="SAM" id="MobiDB-lite"/>
    </source>
</evidence>
<dbReference type="InterPro" id="IPR000642">
    <property type="entry name" value="Peptidase_M41"/>
</dbReference>
<evidence type="ECO:0000256" key="8">
    <source>
        <dbReference type="ARBA" id="ARBA00022741"/>
    </source>
</evidence>
<dbReference type="Pfam" id="PF17862">
    <property type="entry name" value="AAA_lid_3"/>
    <property type="match status" value="1"/>
</dbReference>
<dbReference type="EMBL" id="RBNJ01015527">
    <property type="protein sequence ID" value="RUS24594.1"/>
    <property type="molecule type" value="Genomic_DNA"/>
</dbReference>
<dbReference type="HAMAP" id="MF_01458">
    <property type="entry name" value="FtsH"/>
    <property type="match status" value="1"/>
</dbReference>
<evidence type="ECO:0000313" key="19">
    <source>
        <dbReference type="Proteomes" id="UP000274822"/>
    </source>
</evidence>
<dbReference type="InterPro" id="IPR037219">
    <property type="entry name" value="Peptidase_M41-like"/>
</dbReference>
<dbReference type="InterPro" id="IPR005936">
    <property type="entry name" value="FtsH"/>
</dbReference>
<dbReference type="GO" id="GO:0005743">
    <property type="term" value="C:mitochondrial inner membrane"/>
    <property type="evidence" value="ECO:0007669"/>
    <property type="project" value="TreeGrafter"/>
</dbReference>
<dbReference type="Gene3D" id="1.10.8.60">
    <property type="match status" value="1"/>
</dbReference>
<dbReference type="FunFam" id="3.40.50.300:FF:000175">
    <property type="entry name" value="ATP-dependent zinc metalloprotease FTSH 4"/>
    <property type="match status" value="1"/>
</dbReference>
<dbReference type="PANTHER" id="PTHR23076:SF97">
    <property type="entry name" value="ATP-DEPENDENT ZINC METALLOPROTEASE YME1L1"/>
    <property type="match status" value="1"/>
</dbReference>
<keyword evidence="13" id="KW-0496">Mitochondrion</keyword>
<dbReference type="InterPro" id="IPR003959">
    <property type="entry name" value="ATPase_AAA_core"/>
</dbReference>
<comment type="caution">
    <text evidence="18">The sequence shown here is derived from an EMBL/GenBank/DDBJ whole genome shotgun (WGS) entry which is preliminary data.</text>
</comment>
<comment type="cofactor">
    <cofactor evidence="1">
        <name>Zn(2+)</name>
        <dbReference type="ChEBI" id="CHEBI:29105"/>
    </cofactor>
</comment>
<evidence type="ECO:0000259" key="17">
    <source>
        <dbReference type="SMART" id="SM00382"/>
    </source>
</evidence>
<dbReference type="SUPFAM" id="SSF140990">
    <property type="entry name" value="FtsH protease domain-like"/>
    <property type="match status" value="1"/>
</dbReference>
<evidence type="ECO:0000256" key="2">
    <source>
        <dbReference type="ARBA" id="ARBA00004173"/>
    </source>
</evidence>
<dbReference type="GO" id="GO:0016887">
    <property type="term" value="F:ATP hydrolysis activity"/>
    <property type="evidence" value="ECO:0007669"/>
    <property type="project" value="InterPro"/>
</dbReference>
<dbReference type="Pfam" id="PF01434">
    <property type="entry name" value="Peptidase_M41"/>
    <property type="match status" value="1"/>
</dbReference>
<dbReference type="Gene3D" id="3.40.50.300">
    <property type="entry name" value="P-loop containing nucleotide triphosphate hydrolases"/>
    <property type="match status" value="1"/>
</dbReference>
<keyword evidence="10" id="KW-0862">Zinc</keyword>
<keyword evidence="7" id="KW-0479">Metal-binding</keyword>
<keyword evidence="9" id="KW-0378">Hydrolase</keyword>
<proteinExistence type="inferred from homology"/>
<dbReference type="GO" id="GO:0141164">
    <property type="term" value="P:mitochondrial protein quality control"/>
    <property type="evidence" value="ECO:0007669"/>
    <property type="project" value="UniProtKB-ARBA"/>
</dbReference>
<dbReference type="AlphaFoldDB" id="A0A433Q4K9"/>
<dbReference type="GO" id="GO:0005524">
    <property type="term" value="F:ATP binding"/>
    <property type="evidence" value="ECO:0007669"/>
    <property type="project" value="UniProtKB-KW"/>
</dbReference>
<reference evidence="18 19" key="1">
    <citation type="journal article" date="2018" name="New Phytol.">
        <title>Phylogenomics of Endogonaceae and evolution of mycorrhizas within Mucoromycota.</title>
        <authorList>
            <person name="Chang Y."/>
            <person name="Desiro A."/>
            <person name="Na H."/>
            <person name="Sandor L."/>
            <person name="Lipzen A."/>
            <person name="Clum A."/>
            <person name="Barry K."/>
            <person name="Grigoriev I.V."/>
            <person name="Martin F.M."/>
            <person name="Stajich J.E."/>
            <person name="Smith M.E."/>
            <person name="Bonito G."/>
            <person name="Spatafora J.W."/>
        </authorList>
    </citation>
    <scope>NUCLEOTIDE SEQUENCE [LARGE SCALE GENOMIC DNA]</scope>
    <source>
        <strain evidence="18 19">AD002</strain>
    </source>
</reference>
<organism evidence="18 19">
    <name type="scientific">Jimgerdemannia flammicorona</name>
    <dbReference type="NCBI Taxonomy" id="994334"/>
    <lineage>
        <taxon>Eukaryota</taxon>
        <taxon>Fungi</taxon>
        <taxon>Fungi incertae sedis</taxon>
        <taxon>Mucoromycota</taxon>
        <taxon>Mucoromycotina</taxon>
        <taxon>Endogonomycetes</taxon>
        <taxon>Endogonales</taxon>
        <taxon>Endogonaceae</taxon>
        <taxon>Jimgerdemannia</taxon>
    </lineage>
</organism>
<dbReference type="SMART" id="SM00382">
    <property type="entry name" value="AAA"/>
    <property type="match status" value="1"/>
</dbReference>
<evidence type="ECO:0000256" key="9">
    <source>
        <dbReference type="ARBA" id="ARBA00022801"/>
    </source>
</evidence>
<keyword evidence="19" id="KW-1185">Reference proteome</keyword>
<dbReference type="CDD" id="cd19501">
    <property type="entry name" value="RecA-like_FtsH"/>
    <property type="match status" value="1"/>
</dbReference>
<protein>
    <submittedName>
        <fullName evidence="18">Peptidase family M41-domain-containing protein</fullName>
    </submittedName>
</protein>
<dbReference type="InterPro" id="IPR027417">
    <property type="entry name" value="P-loop_NTPase"/>
</dbReference>
<keyword evidence="14 16" id="KW-0472">Membrane</keyword>
<dbReference type="GO" id="GO:0007005">
    <property type="term" value="P:mitochondrion organization"/>
    <property type="evidence" value="ECO:0007669"/>
    <property type="project" value="TreeGrafter"/>
</dbReference>
<dbReference type="Proteomes" id="UP000274822">
    <property type="component" value="Unassembled WGS sequence"/>
</dbReference>
<dbReference type="FunFam" id="1.20.58.760:FF:000002">
    <property type="entry name" value="ATP-dependent zinc metalloprotease FtsH"/>
    <property type="match status" value="1"/>
</dbReference>
<keyword evidence="8" id="KW-0547">Nucleotide-binding</keyword>
<evidence type="ECO:0000256" key="11">
    <source>
        <dbReference type="ARBA" id="ARBA00022840"/>
    </source>
</evidence>
<evidence type="ECO:0000313" key="18">
    <source>
        <dbReference type="EMBL" id="RUS24594.1"/>
    </source>
</evidence>
<dbReference type="GO" id="GO:0046872">
    <property type="term" value="F:metal ion binding"/>
    <property type="evidence" value="ECO:0007669"/>
    <property type="project" value="UniProtKB-KW"/>
</dbReference>
<keyword evidence="16" id="KW-0812">Transmembrane</keyword>
<keyword evidence="16" id="KW-1133">Transmembrane helix</keyword>
<gene>
    <name evidence="18" type="ORF">BC938DRAFT_473348</name>
</gene>
<feature type="region of interest" description="Disordered" evidence="15">
    <location>
        <begin position="46"/>
        <end position="67"/>
    </location>
</feature>
<evidence type="ECO:0000256" key="6">
    <source>
        <dbReference type="ARBA" id="ARBA00022670"/>
    </source>
</evidence>
<name>A0A433Q4K9_9FUNG</name>
<accession>A0A433Q4K9</accession>
<comment type="similarity">
    <text evidence="4">In the C-terminal section; belongs to the peptidase M41 family.</text>
</comment>
<evidence type="ECO:0000256" key="12">
    <source>
        <dbReference type="ARBA" id="ARBA00023049"/>
    </source>
</evidence>
<evidence type="ECO:0000256" key="7">
    <source>
        <dbReference type="ARBA" id="ARBA00022723"/>
    </source>
</evidence>
<evidence type="ECO:0000256" key="3">
    <source>
        <dbReference type="ARBA" id="ARBA00004370"/>
    </source>
</evidence>